<evidence type="ECO:0000256" key="2">
    <source>
        <dbReference type="SAM" id="Phobius"/>
    </source>
</evidence>
<keyword evidence="2" id="KW-1133">Transmembrane helix</keyword>
<keyword evidence="3" id="KW-1185">Reference proteome</keyword>
<dbReference type="Proteomes" id="UP000095282">
    <property type="component" value="Unplaced"/>
</dbReference>
<sequence length="193" mass="21808">MIPHYRNPHIHLDNEIPHFAKDYSYSSTSPSSSSSPFDSRHSDHHHQIFHQRSITYTTCDVVTRHLIHVLLSISDWTNDLAKQLGGNKTHSEATSSDDQNERCHRFSSVFYEPPEFIVQMSSVASKQALLLALGGISIAALFVWYIKKKDNDDREKKKKANELVSNGTRKITENGIQKKVTQNGHANGGVVQK</sequence>
<keyword evidence="2" id="KW-0472">Membrane</keyword>
<reference evidence="4" key="1">
    <citation type="submission" date="2016-11" db="UniProtKB">
        <authorList>
            <consortium name="WormBaseParasite"/>
        </authorList>
    </citation>
    <scope>IDENTIFICATION</scope>
</reference>
<keyword evidence="2" id="KW-0812">Transmembrane</keyword>
<evidence type="ECO:0000256" key="1">
    <source>
        <dbReference type="SAM" id="MobiDB-lite"/>
    </source>
</evidence>
<feature type="transmembrane region" description="Helical" evidence="2">
    <location>
        <begin position="128"/>
        <end position="146"/>
    </location>
</feature>
<proteinExistence type="predicted"/>
<accession>A0A1I7U923</accession>
<dbReference type="STRING" id="1561998.A0A1I7U923"/>
<feature type="region of interest" description="Disordered" evidence="1">
    <location>
        <begin position="23"/>
        <end position="42"/>
    </location>
</feature>
<dbReference type="AlphaFoldDB" id="A0A1I7U923"/>
<dbReference type="WBParaSite" id="Csp11.Scaffold629.g16093.t1">
    <property type="protein sequence ID" value="Csp11.Scaffold629.g16093.t1"/>
    <property type="gene ID" value="Csp11.Scaffold629.g16093"/>
</dbReference>
<name>A0A1I7U923_9PELO</name>
<evidence type="ECO:0000313" key="3">
    <source>
        <dbReference type="Proteomes" id="UP000095282"/>
    </source>
</evidence>
<dbReference type="eggNOG" id="KOG2279">
    <property type="taxonomic scope" value="Eukaryota"/>
</dbReference>
<evidence type="ECO:0000313" key="4">
    <source>
        <dbReference type="WBParaSite" id="Csp11.Scaffold629.g16093.t1"/>
    </source>
</evidence>
<feature type="region of interest" description="Disordered" evidence="1">
    <location>
        <begin position="174"/>
        <end position="193"/>
    </location>
</feature>
<protein>
    <submittedName>
        <fullName evidence="4">Col_cuticle_N domain-containing protein</fullName>
    </submittedName>
</protein>
<organism evidence="3 4">
    <name type="scientific">Caenorhabditis tropicalis</name>
    <dbReference type="NCBI Taxonomy" id="1561998"/>
    <lineage>
        <taxon>Eukaryota</taxon>
        <taxon>Metazoa</taxon>
        <taxon>Ecdysozoa</taxon>
        <taxon>Nematoda</taxon>
        <taxon>Chromadorea</taxon>
        <taxon>Rhabditida</taxon>
        <taxon>Rhabditina</taxon>
        <taxon>Rhabditomorpha</taxon>
        <taxon>Rhabditoidea</taxon>
        <taxon>Rhabditidae</taxon>
        <taxon>Peloderinae</taxon>
        <taxon>Caenorhabditis</taxon>
    </lineage>
</organism>
<feature type="compositionally biased region" description="Low complexity" evidence="1">
    <location>
        <begin position="23"/>
        <end position="37"/>
    </location>
</feature>